<keyword evidence="6" id="KW-1185">Reference proteome</keyword>
<proteinExistence type="predicted"/>
<dbReference type="GO" id="GO:0003700">
    <property type="term" value="F:DNA-binding transcription factor activity"/>
    <property type="evidence" value="ECO:0007669"/>
    <property type="project" value="InterPro"/>
</dbReference>
<dbReference type="GO" id="GO:0003677">
    <property type="term" value="F:DNA binding"/>
    <property type="evidence" value="ECO:0007669"/>
    <property type="project" value="UniProtKB-KW"/>
</dbReference>
<organism evidence="5 6">
    <name type="scientific">Candidimonas nitroreducens</name>
    <dbReference type="NCBI Taxonomy" id="683354"/>
    <lineage>
        <taxon>Bacteria</taxon>
        <taxon>Pseudomonadati</taxon>
        <taxon>Pseudomonadota</taxon>
        <taxon>Betaproteobacteria</taxon>
        <taxon>Burkholderiales</taxon>
        <taxon>Alcaligenaceae</taxon>
        <taxon>Candidimonas</taxon>
    </lineage>
</organism>
<dbReference type="SMART" id="SM00345">
    <property type="entry name" value="HTH_GNTR"/>
    <property type="match status" value="1"/>
</dbReference>
<dbReference type="Gene3D" id="1.20.120.530">
    <property type="entry name" value="GntR ligand-binding domain-like"/>
    <property type="match status" value="1"/>
</dbReference>
<keyword evidence="3" id="KW-0804">Transcription</keyword>
<protein>
    <submittedName>
        <fullName evidence="5">GntR family transcriptional regulator</fullName>
    </submittedName>
</protein>
<gene>
    <name evidence="5" type="ORF">CEY11_08800</name>
</gene>
<sequence length="246" mass="27006">MARPKVVGLQAAFEAMEPGAAHISAGADPVSKLQDVTYQKIRQALMAGRFEPGQAFTIRALAAVFGTSPMPVRDALKRLVAEHALELRPNRTVVLPHMSRSRFQEILQIRLALEPMLTHRALAHITAADIEAMAQDHAAMCAAVERSVAVDYLAANRRFHFRLYEAAGTVVMLDMVEGLWMQIGPYLHQIFSSHKTGTATADHHHNDVLRALRRKDASAAAEAIWRDLSDAGDEILAGNLFVGEQS</sequence>
<dbReference type="InterPro" id="IPR036388">
    <property type="entry name" value="WH-like_DNA-bd_sf"/>
</dbReference>
<evidence type="ECO:0000313" key="6">
    <source>
        <dbReference type="Proteomes" id="UP000214603"/>
    </source>
</evidence>
<reference evidence="6" key="1">
    <citation type="submission" date="2017-06" db="EMBL/GenBank/DDBJ databases">
        <title>Herbaspirillum phytohormonus sp. nov., isolated from the root nodule of Robinia pseudoacacia in lead-zinc mine.</title>
        <authorList>
            <person name="Fan M."/>
            <person name="Lin Y."/>
        </authorList>
    </citation>
    <scope>NUCLEOTIDE SEQUENCE [LARGE SCALE GENOMIC DNA]</scope>
    <source>
        <strain evidence="6">SC-089</strain>
    </source>
</reference>
<evidence type="ECO:0000256" key="1">
    <source>
        <dbReference type="ARBA" id="ARBA00023015"/>
    </source>
</evidence>
<dbReference type="PANTHER" id="PTHR43537:SF39">
    <property type="entry name" value="HTH-TYPE TRANSCRIPTIONAL REGULATOR MCBR"/>
    <property type="match status" value="1"/>
</dbReference>
<dbReference type="InterPro" id="IPR000524">
    <property type="entry name" value="Tscrpt_reg_HTH_GntR"/>
</dbReference>
<dbReference type="InterPro" id="IPR011711">
    <property type="entry name" value="GntR_C"/>
</dbReference>
<dbReference type="PANTHER" id="PTHR43537">
    <property type="entry name" value="TRANSCRIPTIONAL REGULATOR, GNTR FAMILY"/>
    <property type="match status" value="1"/>
</dbReference>
<dbReference type="EMBL" id="NJIH01000004">
    <property type="protein sequence ID" value="OWT61913.1"/>
    <property type="molecule type" value="Genomic_DNA"/>
</dbReference>
<evidence type="ECO:0000256" key="3">
    <source>
        <dbReference type="ARBA" id="ARBA00023163"/>
    </source>
</evidence>
<evidence type="ECO:0000259" key="4">
    <source>
        <dbReference type="PROSITE" id="PS50949"/>
    </source>
</evidence>
<dbReference type="Pfam" id="PF00392">
    <property type="entry name" value="GntR"/>
    <property type="match status" value="1"/>
</dbReference>
<dbReference type="OrthoDB" id="7003764at2"/>
<keyword evidence="1" id="KW-0805">Transcription regulation</keyword>
<accession>A0A225MNG6</accession>
<dbReference type="SUPFAM" id="SSF48008">
    <property type="entry name" value="GntR ligand-binding domain-like"/>
    <property type="match status" value="1"/>
</dbReference>
<dbReference type="RefSeq" id="WP_088602999.1">
    <property type="nucleotide sequence ID" value="NZ_NJIH01000004.1"/>
</dbReference>
<dbReference type="AlphaFoldDB" id="A0A225MNG6"/>
<dbReference type="SUPFAM" id="SSF46785">
    <property type="entry name" value="Winged helix' DNA-binding domain"/>
    <property type="match status" value="1"/>
</dbReference>
<comment type="caution">
    <text evidence="5">The sequence shown here is derived from an EMBL/GenBank/DDBJ whole genome shotgun (WGS) entry which is preliminary data.</text>
</comment>
<dbReference type="Pfam" id="PF07729">
    <property type="entry name" value="FCD"/>
    <property type="match status" value="1"/>
</dbReference>
<dbReference type="SMART" id="SM00895">
    <property type="entry name" value="FCD"/>
    <property type="match status" value="1"/>
</dbReference>
<dbReference type="Proteomes" id="UP000214603">
    <property type="component" value="Unassembled WGS sequence"/>
</dbReference>
<dbReference type="InterPro" id="IPR008920">
    <property type="entry name" value="TF_FadR/GntR_C"/>
</dbReference>
<evidence type="ECO:0000313" key="5">
    <source>
        <dbReference type="EMBL" id="OWT61913.1"/>
    </source>
</evidence>
<feature type="domain" description="HTH gntR-type" evidence="4">
    <location>
        <begin position="31"/>
        <end position="98"/>
    </location>
</feature>
<name>A0A225MNG6_9BURK</name>
<dbReference type="InterPro" id="IPR036390">
    <property type="entry name" value="WH_DNA-bd_sf"/>
</dbReference>
<evidence type="ECO:0000256" key="2">
    <source>
        <dbReference type="ARBA" id="ARBA00023125"/>
    </source>
</evidence>
<dbReference type="PROSITE" id="PS50949">
    <property type="entry name" value="HTH_GNTR"/>
    <property type="match status" value="1"/>
</dbReference>
<dbReference type="Gene3D" id="1.10.10.10">
    <property type="entry name" value="Winged helix-like DNA-binding domain superfamily/Winged helix DNA-binding domain"/>
    <property type="match status" value="1"/>
</dbReference>
<keyword evidence="2" id="KW-0238">DNA-binding</keyword>